<evidence type="ECO:0000313" key="4">
    <source>
        <dbReference type="Proteomes" id="UP000625079"/>
    </source>
</evidence>
<evidence type="ECO:0000313" key="3">
    <source>
        <dbReference type="Proteomes" id="UP000593880"/>
    </source>
</evidence>
<accession>A0A410VIH8</accession>
<reference evidence="1" key="3">
    <citation type="submission" date="2022-12" db="EMBL/GenBank/DDBJ databases">
        <authorList>
            <person name="Sun Q."/>
            <person name="Zhou Y."/>
        </authorList>
    </citation>
    <scope>NUCLEOTIDE SEQUENCE</scope>
    <source>
        <strain evidence="1">CGMCC 1.15034</strain>
    </source>
</reference>
<keyword evidence="3" id="KW-1185">Reference proteome</keyword>
<protein>
    <recommendedName>
        <fullName evidence="5">DUF1007 domain-containing protein</fullName>
    </recommendedName>
</protein>
<dbReference type="AlphaFoldDB" id="A0A410VIH8"/>
<sequence>MKRSLIWFVIVATLCVCIHARHVDAHPDILVHMHDAVIFDGNGSISGVRVSWTYDRETSVTALRSSGLNESAPHLGRDQLDPLARATVNSLRASDFYTFARVNGTKQPFDGASDSWLEWDGSVLTLHMALNFKQPVSNSNFTLELFDETDEIEFDFQEGDAVIMTKAPKDCALVVARPGDAAAQRELLGDAYLNPNVQPVGWDAQYSNKVSVRCLS</sequence>
<evidence type="ECO:0000313" key="2">
    <source>
        <dbReference type="EMBL" id="QOZ64682.1"/>
    </source>
</evidence>
<evidence type="ECO:0000313" key="1">
    <source>
        <dbReference type="EMBL" id="GGI25889.1"/>
    </source>
</evidence>
<dbReference type="EMBL" id="CP030058">
    <property type="protein sequence ID" value="QOZ64682.1"/>
    <property type="molecule type" value="Genomic_DNA"/>
</dbReference>
<evidence type="ECO:0008006" key="5">
    <source>
        <dbReference type="Google" id="ProtNLM"/>
    </source>
</evidence>
<name>A0A410VIH8_9BRAD</name>
<reference evidence="1" key="1">
    <citation type="journal article" date="2014" name="Int. J. Syst. Evol. Microbiol.">
        <title>Complete genome sequence of Corynebacterium casei LMG S-19264T (=DSM 44701T), isolated from a smear-ripened cheese.</title>
        <authorList>
            <consortium name="US DOE Joint Genome Institute (JGI-PGF)"/>
            <person name="Walter F."/>
            <person name="Albersmeier A."/>
            <person name="Kalinowski J."/>
            <person name="Ruckert C."/>
        </authorList>
    </citation>
    <scope>NUCLEOTIDE SEQUENCE</scope>
    <source>
        <strain evidence="1">CGMCC 1.15034</strain>
    </source>
</reference>
<dbReference type="RefSeq" id="WP_128930074.1">
    <property type="nucleotide sequence ID" value="NZ_BMHC01000007.1"/>
</dbReference>
<reference evidence="2 3" key="2">
    <citation type="submission" date="2018-06" db="EMBL/GenBank/DDBJ databases">
        <title>Comparative genomics of rhizobia nodulating Arachis hypogaea in China.</title>
        <authorList>
            <person name="Li Y."/>
        </authorList>
    </citation>
    <scope>NUCLEOTIDE SEQUENCE [LARGE SCALE GENOMIC DNA]</scope>
    <source>
        <strain evidence="2 3">CCBAU 51658</strain>
        <plasmid evidence="2 3">unnamed</plasmid>
    </source>
</reference>
<dbReference type="InterPro" id="IPR010412">
    <property type="entry name" value="DUF1007"/>
</dbReference>
<organism evidence="1 4">
    <name type="scientific">Bradyrhizobium guangdongense</name>
    <dbReference type="NCBI Taxonomy" id="1325090"/>
    <lineage>
        <taxon>Bacteria</taxon>
        <taxon>Pseudomonadati</taxon>
        <taxon>Pseudomonadota</taxon>
        <taxon>Alphaproteobacteria</taxon>
        <taxon>Hyphomicrobiales</taxon>
        <taxon>Nitrobacteraceae</taxon>
        <taxon>Bradyrhizobium</taxon>
    </lineage>
</organism>
<dbReference type="Proteomes" id="UP000593880">
    <property type="component" value="Plasmid unnamed"/>
</dbReference>
<dbReference type="Pfam" id="PF06226">
    <property type="entry name" value="DUF1007"/>
    <property type="match status" value="1"/>
</dbReference>
<dbReference type="EMBL" id="BMHC01000007">
    <property type="protein sequence ID" value="GGI25889.1"/>
    <property type="molecule type" value="Genomic_DNA"/>
</dbReference>
<proteinExistence type="predicted"/>
<keyword evidence="2" id="KW-0614">Plasmid</keyword>
<dbReference type="Proteomes" id="UP000625079">
    <property type="component" value="Unassembled WGS sequence"/>
</dbReference>
<geneLocation type="plasmid" evidence="2 3">
    <name>unnamed</name>
</geneLocation>
<dbReference type="OrthoDB" id="1679673at2"/>
<gene>
    <name evidence="1" type="ORF">GCM10010987_36650</name>
    <name evidence="2" type="ORF">XH86_39270</name>
</gene>